<dbReference type="Proteomes" id="UP000515838">
    <property type="component" value="Chromosome"/>
</dbReference>
<dbReference type="EMBL" id="CP060731">
    <property type="protein sequence ID" value="QNN76716.1"/>
    <property type="molecule type" value="Genomic_DNA"/>
</dbReference>
<evidence type="ECO:0000313" key="3">
    <source>
        <dbReference type="EMBL" id="QNN76716.1"/>
    </source>
</evidence>
<dbReference type="CDD" id="cd01948">
    <property type="entry name" value="EAL"/>
    <property type="match status" value="1"/>
</dbReference>
<dbReference type="PROSITE" id="PS50883">
    <property type="entry name" value="EAL"/>
    <property type="match status" value="1"/>
</dbReference>
<dbReference type="GO" id="GO:0071111">
    <property type="term" value="F:cyclic-guanylate-specific phosphodiesterase activity"/>
    <property type="evidence" value="ECO:0007669"/>
    <property type="project" value="InterPro"/>
</dbReference>
<dbReference type="InterPro" id="IPR029016">
    <property type="entry name" value="GAF-like_dom_sf"/>
</dbReference>
<dbReference type="AlphaFoldDB" id="A0A7G9T9E1"/>
<feature type="region of interest" description="Disordered" evidence="1">
    <location>
        <begin position="1"/>
        <end position="25"/>
    </location>
</feature>
<dbReference type="SUPFAM" id="SSF141868">
    <property type="entry name" value="EAL domain-like"/>
    <property type="match status" value="1"/>
</dbReference>
<protein>
    <submittedName>
        <fullName evidence="3">EAL domain-containing protein</fullName>
    </submittedName>
</protein>
<dbReference type="Gene3D" id="3.20.20.450">
    <property type="entry name" value="EAL domain"/>
    <property type="match status" value="1"/>
</dbReference>
<dbReference type="PANTHER" id="PTHR33121">
    <property type="entry name" value="CYCLIC DI-GMP PHOSPHODIESTERASE PDEF"/>
    <property type="match status" value="1"/>
</dbReference>
<evidence type="ECO:0000256" key="1">
    <source>
        <dbReference type="SAM" id="MobiDB-lite"/>
    </source>
</evidence>
<dbReference type="Pfam" id="PF00563">
    <property type="entry name" value="EAL"/>
    <property type="match status" value="1"/>
</dbReference>
<dbReference type="Pfam" id="PF13185">
    <property type="entry name" value="GAF_2"/>
    <property type="match status" value="1"/>
</dbReference>
<dbReference type="SMART" id="SM00052">
    <property type="entry name" value="EAL"/>
    <property type="match status" value="1"/>
</dbReference>
<feature type="domain" description="EAL" evidence="2">
    <location>
        <begin position="208"/>
        <end position="439"/>
    </location>
</feature>
<dbReference type="InterPro" id="IPR001633">
    <property type="entry name" value="EAL_dom"/>
</dbReference>
<evidence type="ECO:0000259" key="2">
    <source>
        <dbReference type="PROSITE" id="PS50883"/>
    </source>
</evidence>
<dbReference type="SUPFAM" id="SSF55781">
    <property type="entry name" value="GAF domain-like"/>
    <property type="match status" value="1"/>
</dbReference>
<dbReference type="InterPro" id="IPR035919">
    <property type="entry name" value="EAL_sf"/>
</dbReference>
<proteinExistence type="predicted"/>
<organism evidence="3 4">
    <name type="scientific">Pseudoxanthomonas mexicana</name>
    <dbReference type="NCBI Taxonomy" id="128785"/>
    <lineage>
        <taxon>Bacteria</taxon>
        <taxon>Pseudomonadati</taxon>
        <taxon>Pseudomonadota</taxon>
        <taxon>Gammaproteobacteria</taxon>
        <taxon>Lysobacterales</taxon>
        <taxon>Lysobacteraceae</taxon>
        <taxon>Pseudoxanthomonas</taxon>
    </lineage>
</organism>
<dbReference type="SMART" id="SM00065">
    <property type="entry name" value="GAF"/>
    <property type="match status" value="1"/>
</dbReference>
<dbReference type="GeneID" id="81471752"/>
<name>A0A7G9T9E1_PSEMX</name>
<reference evidence="3 4" key="1">
    <citation type="submission" date="2020-08" db="EMBL/GenBank/DDBJ databases">
        <title>Streptomycin Non-resistant strain, P. mexicana.</title>
        <authorList>
            <person name="Ganesh-Kumar S."/>
            <person name="Zhe T."/>
            <person name="Yu Z."/>
            <person name="Min Y."/>
        </authorList>
    </citation>
    <scope>NUCLEOTIDE SEQUENCE [LARGE SCALE GENOMIC DNA]</scope>
    <source>
        <strain evidence="3 4">GTZY2</strain>
    </source>
</reference>
<sequence length="439" mass="47464">MSRDRKVTSLSSVRPPAPTSGEGASADAVALLRRIVAAQGEIAAAGPDPQDVVDAITSRAQALTRSAGAVLEIRDGDLMRYWSASGIAQGQVGLALPVEGSLSGRCIREARVLRCDDSEDDPRVNREACRTVGLRSMLVAPLRFRDQVVGVLKVLSASPGAYDDTDCSTLEQLSTLVAASMYMAIEHAQMRATLQARMGQGERERRDLRDVRERLLQVLEHGRIVIALQPIVRLADGVVVGHEALARFPLEYDLSTGRWFEDAARTGLSVELELAAAAAALARFASLPPETFLSVNVSPETACSDRLRQLIAGHDLRRLVLEVTEHTPVDDYGRLNQRLSALQEEGVRIAVDDTGAGFASLRHVLRLAPDIIKLDITLVREVDQRPRMQTLIAALLTFAQGTGADLIAEGVENARQLETLKQLGVPLGQGFHLGHPHGT</sequence>
<dbReference type="Gene3D" id="3.30.450.40">
    <property type="match status" value="1"/>
</dbReference>
<gene>
    <name evidence="3" type="ORF">IAE60_12260</name>
</gene>
<dbReference type="InterPro" id="IPR003018">
    <property type="entry name" value="GAF"/>
</dbReference>
<accession>A0A7G9T9E1</accession>
<evidence type="ECO:0000313" key="4">
    <source>
        <dbReference type="Proteomes" id="UP000515838"/>
    </source>
</evidence>
<dbReference type="RefSeq" id="WP_187572460.1">
    <property type="nucleotide sequence ID" value="NZ_CP060731.1"/>
</dbReference>
<dbReference type="InterPro" id="IPR050706">
    <property type="entry name" value="Cyclic-di-GMP_PDE-like"/>
</dbReference>
<dbReference type="PANTHER" id="PTHR33121:SF76">
    <property type="entry name" value="SIGNALING PROTEIN"/>
    <property type="match status" value="1"/>
</dbReference>